<dbReference type="GO" id="GO:0004565">
    <property type="term" value="F:beta-galactosidase activity"/>
    <property type="evidence" value="ECO:0007669"/>
    <property type="project" value="InterPro"/>
</dbReference>
<evidence type="ECO:0000259" key="5">
    <source>
        <dbReference type="PROSITE" id="PS51762"/>
    </source>
</evidence>
<accession>L8HAP0</accession>
<keyword evidence="7" id="KW-1185">Reference proteome</keyword>
<dbReference type="KEGG" id="acan:ACA1_252620"/>
<dbReference type="Pfam" id="PF00722">
    <property type="entry name" value="Glyco_hydro_16"/>
    <property type="match status" value="1"/>
</dbReference>
<dbReference type="SUPFAM" id="SSF51445">
    <property type="entry name" value="(Trans)glycosidases"/>
    <property type="match status" value="1"/>
</dbReference>
<dbReference type="PROSITE" id="PS00022">
    <property type="entry name" value="EGF_1"/>
    <property type="match status" value="1"/>
</dbReference>
<dbReference type="OrthoDB" id="5279280at2759"/>
<dbReference type="Gene3D" id="2.60.120.200">
    <property type="match status" value="1"/>
</dbReference>
<dbReference type="AlphaFoldDB" id="L8HAP0"/>
<evidence type="ECO:0000256" key="4">
    <source>
        <dbReference type="SAM" id="SignalP"/>
    </source>
</evidence>
<dbReference type="InterPro" id="IPR000742">
    <property type="entry name" value="EGF"/>
</dbReference>
<dbReference type="PROSITE" id="PS01186">
    <property type="entry name" value="EGF_2"/>
    <property type="match status" value="1"/>
</dbReference>
<evidence type="ECO:0000256" key="2">
    <source>
        <dbReference type="ARBA" id="ARBA00023157"/>
    </source>
</evidence>
<dbReference type="RefSeq" id="XP_004367573.1">
    <property type="nucleotide sequence ID" value="XM_004367516.1"/>
</dbReference>
<dbReference type="PROSITE" id="PS51762">
    <property type="entry name" value="GH16_2"/>
    <property type="match status" value="1"/>
</dbReference>
<gene>
    <name evidence="6" type="ORF">ACA1_252620</name>
</gene>
<feature type="chain" id="PRO_5003990908" evidence="4">
    <location>
        <begin position="24"/>
        <end position="719"/>
    </location>
</feature>
<dbReference type="InterPro" id="IPR013320">
    <property type="entry name" value="ConA-like_dom_sf"/>
</dbReference>
<evidence type="ECO:0000256" key="3">
    <source>
        <dbReference type="ARBA" id="ARBA00023295"/>
    </source>
</evidence>
<dbReference type="GO" id="GO:0005975">
    <property type="term" value="P:carbohydrate metabolic process"/>
    <property type="evidence" value="ECO:0007669"/>
    <property type="project" value="InterPro"/>
</dbReference>
<reference evidence="6 7" key="1">
    <citation type="journal article" date="2013" name="Genome Biol.">
        <title>Genome of Acanthamoeba castellanii highlights extensive lateral gene transfer and early evolution of tyrosine kinase signaling.</title>
        <authorList>
            <person name="Clarke M."/>
            <person name="Lohan A.J."/>
            <person name="Liu B."/>
            <person name="Lagkouvardos I."/>
            <person name="Roy S."/>
            <person name="Zafar N."/>
            <person name="Bertelli C."/>
            <person name="Schilde C."/>
            <person name="Kianianmomeni A."/>
            <person name="Burglin T.R."/>
            <person name="Frech C."/>
            <person name="Turcotte B."/>
            <person name="Kopec K.O."/>
            <person name="Synnott J.M."/>
            <person name="Choo C."/>
            <person name="Paponov I."/>
            <person name="Finkler A."/>
            <person name="Soon Heng Tan C."/>
            <person name="Hutchins A.P."/>
            <person name="Weinmeier T."/>
            <person name="Rattei T."/>
            <person name="Chu J.S."/>
            <person name="Gimenez G."/>
            <person name="Irimia M."/>
            <person name="Rigden D.J."/>
            <person name="Fitzpatrick D.A."/>
            <person name="Lorenzo-Morales J."/>
            <person name="Bateman A."/>
            <person name="Chiu C.H."/>
            <person name="Tang P."/>
            <person name="Hegemann P."/>
            <person name="Fromm H."/>
            <person name="Raoult D."/>
            <person name="Greub G."/>
            <person name="Miranda-Saavedra D."/>
            <person name="Chen N."/>
            <person name="Nash P."/>
            <person name="Ginger M.L."/>
            <person name="Horn M."/>
            <person name="Schaap P."/>
            <person name="Caler L."/>
            <person name="Loftus B."/>
        </authorList>
    </citation>
    <scope>NUCLEOTIDE SEQUENCE [LARGE SCALE GENOMIC DNA]</scope>
    <source>
        <strain evidence="6 7">Neff</strain>
    </source>
</reference>
<evidence type="ECO:0000313" key="7">
    <source>
        <dbReference type="Proteomes" id="UP000011083"/>
    </source>
</evidence>
<dbReference type="InterPro" id="IPR013529">
    <property type="entry name" value="Glyco_hydro_42_N"/>
</dbReference>
<keyword evidence="1" id="KW-0378">Hydrolase</keyword>
<name>L8HAP0_ACACF</name>
<keyword evidence="2" id="KW-1015">Disulfide bond</keyword>
<dbReference type="GO" id="GO:0009341">
    <property type="term" value="C:beta-galactosidase complex"/>
    <property type="evidence" value="ECO:0007669"/>
    <property type="project" value="InterPro"/>
</dbReference>
<dbReference type="SUPFAM" id="SSF49899">
    <property type="entry name" value="Concanavalin A-like lectins/glucanases"/>
    <property type="match status" value="1"/>
</dbReference>
<evidence type="ECO:0000313" key="6">
    <source>
        <dbReference type="EMBL" id="ELR22317.1"/>
    </source>
</evidence>
<dbReference type="Pfam" id="PF02449">
    <property type="entry name" value="Glyco_hydro_42"/>
    <property type="match status" value="1"/>
</dbReference>
<dbReference type="Proteomes" id="UP000011083">
    <property type="component" value="Unassembled WGS sequence"/>
</dbReference>
<feature type="signal peptide" evidence="4">
    <location>
        <begin position="1"/>
        <end position="23"/>
    </location>
</feature>
<feature type="domain" description="GH16" evidence="5">
    <location>
        <begin position="419"/>
        <end position="687"/>
    </location>
</feature>
<keyword evidence="4" id="KW-0732">Signal</keyword>
<dbReference type="InterPro" id="IPR000757">
    <property type="entry name" value="Beta-glucanase-like"/>
</dbReference>
<dbReference type="GeneID" id="14923249"/>
<sequence length="719" mass="77101">MTRISPLLLLLGVAIFCSTLGDGAINFGCFFTVGQSASGAWWLIDPKGQSFFSVGVDVVNYGGDSTAAGVAAYNDAVKAKFGNQSAWADSVVSRIDSWKLNTLGAWADSVVITKGMPYTRALSLGKTSGPWLNGLFPDVFDPAWIASVDTKANSGCTPYRNDPTLIGYFLDNEMWWGPIGSVDDWRAPGTILDQMLIGLNTTSPGRIRAVSFLQKKYSTIAALNKAWNTTYASYDAITTMPPKTTAHTNDTAEFTYIASVQFFNVTRTAIRKYDPYHMLLGVRFIGAGNAQALKACAEYNEVVSINSYPSTSEPYGPPTSRIDFIYNNTKRPILVGEFAYKGNDTGLPNTKGAGLLLATQAERAQGYKNYTTRLAKLKPVIGMHWFQWSDQPAAGRSSDGENSNFGLVNKDDNTYTTLTEQMKLTNPQLSTLHDSSPSGLSAAKCYSTLACPNKCSGHGCCDSDTGLCSCDGGFKGADCGTDVNSFGSALDTTVWSTTSSATGSQAYKADQVSTSSNQLKLAITPCTASPCGGYNFTAGGIITKTYLYGFGIYTARFKAPSTVGFTAQMELNSGSNPRDIITLRIRGNLSQGALDYVSDGTYKYLKWVGPLPFANPSTGFHNYSIHYMPTYFAYYADGVLLGTYNSTTATSGLPDSTMALSLYISAANDSPKSADAMWVSNVSYQLVGGTEAVCPSSSSSRSAAARAESSVFSWLRSFV</sequence>
<keyword evidence="3" id="KW-0326">Glycosidase</keyword>
<dbReference type="EMBL" id="KB007885">
    <property type="protein sequence ID" value="ELR22317.1"/>
    <property type="molecule type" value="Genomic_DNA"/>
</dbReference>
<evidence type="ECO:0000256" key="1">
    <source>
        <dbReference type="ARBA" id="ARBA00022801"/>
    </source>
</evidence>
<dbReference type="Gene3D" id="3.20.20.80">
    <property type="entry name" value="Glycosidases"/>
    <property type="match status" value="1"/>
</dbReference>
<organism evidence="6 7">
    <name type="scientific">Acanthamoeba castellanii (strain ATCC 30010 / Neff)</name>
    <dbReference type="NCBI Taxonomy" id="1257118"/>
    <lineage>
        <taxon>Eukaryota</taxon>
        <taxon>Amoebozoa</taxon>
        <taxon>Discosea</taxon>
        <taxon>Longamoebia</taxon>
        <taxon>Centramoebida</taxon>
        <taxon>Acanthamoebidae</taxon>
        <taxon>Acanthamoeba</taxon>
    </lineage>
</organism>
<proteinExistence type="predicted"/>
<dbReference type="VEuPathDB" id="AmoebaDB:ACA1_252620"/>
<dbReference type="InterPro" id="IPR017853">
    <property type="entry name" value="GH"/>
</dbReference>
<protein>
    <submittedName>
        <fullName evidence="6">Agarase, putative</fullName>
    </submittedName>
</protein>